<sequence>MIERRTGAVAGVYCNHFAFDKAVGRDTTNFDEVVVIARIVFLGLLCRPSPTIKFALPNEFMNVEKDSQHWLIQLS</sequence>
<evidence type="ECO:0000313" key="1">
    <source>
        <dbReference type="EMBL" id="GFQ89951.1"/>
    </source>
</evidence>
<reference evidence="1" key="1">
    <citation type="submission" date="2020-07" db="EMBL/GenBank/DDBJ databases">
        <title>Multicomponent nature underlies the extraordinary mechanical properties of spider dragline silk.</title>
        <authorList>
            <person name="Kono N."/>
            <person name="Nakamura H."/>
            <person name="Mori M."/>
            <person name="Yoshida Y."/>
            <person name="Ohtoshi R."/>
            <person name="Malay A.D."/>
            <person name="Moran D.A.P."/>
            <person name="Tomita M."/>
            <person name="Numata K."/>
            <person name="Arakawa K."/>
        </authorList>
    </citation>
    <scope>NUCLEOTIDE SEQUENCE</scope>
</reference>
<dbReference type="AlphaFoldDB" id="A0A8X6FVT1"/>
<gene>
    <name evidence="1" type="ORF">TNCT_687911</name>
</gene>
<protein>
    <submittedName>
        <fullName evidence="1">Uncharacterized protein</fullName>
    </submittedName>
</protein>
<name>A0A8X6FVT1_TRICU</name>
<comment type="caution">
    <text evidence="1">The sequence shown here is derived from an EMBL/GenBank/DDBJ whole genome shotgun (WGS) entry which is preliminary data.</text>
</comment>
<keyword evidence="2" id="KW-1185">Reference proteome</keyword>
<accession>A0A8X6FVT1</accession>
<dbReference type="Proteomes" id="UP000887116">
    <property type="component" value="Unassembled WGS sequence"/>
</dbReference>
<evidence type="ECO:0000313" key="2">
    <source>
        <dbReference type="Proteomes" id="UP000887116"/>
    </source>
</evidence>
<organism evidence="1 2">
    <name type="scientific">Trichonephila clavata</name>
    <name type="common">Joro spider</name>
    <name type="synonym">Nephila clavata</name>
    <dbReference type="NCBI Taxonomy" id="2740835"/>
    <lineage>
        <taxon>Eukaryota</taxon>
        <taxon>Metazoa</taxon>
        <taxon>Ecdysozoa</taxon>
        <taxon>Arthropoda</taxon>
        <taxon>Chelicerata</taxon>
        <taxon>Arachnida</taxon>
        <taxon>Araneae</taxon>
        <taxon>Araneomorphae</taxon>
        <taxon>Entelegynae</taxon>
        <taxon>Araneoidea</taxon>
        <taxon>Nephilidae</taxon>
        <taxon>Trichonephila</taxon>
    </lineage>
</organism>
<proteinExistence type="predicted"/>
<dbReference type="EMBL" id="BMAO01013618">
    <property type="protein sequence ID" value="GFQ89951.1"/>
    <property type="molecule type" value="Genomic_DNA"/>
</dbReference>